<keyword evidence="2" id="KW-1185">Reference proteome</keyword>
<name>A0A7X5USP7_9PSEU</name>
<accession>A0A7X5USP7</accession>
<keyword evidence="1" id="KW-0251">Elongation factor</keyword>
<proteinExistence type="predicted"/>
<evidence type="ECO:0000313" key="2">
    <source>
        <dbReference type="Proteomes" id="UP000545493"/>
    </source>
</evidence>
<keyword evidence="1" id="KW-0648">Protein biosynthesis</keyword>
<dbReference type="EMBL" id="JAAOYM010000001">
    <property type="protein sequence ID" value="NIJ13003.1"/>
    <property type="molecule type" value="Genomic_DNA"/>
</dbReference>
<organism evidence="1 2">
    <name type="scientific">Saccharomonospora amisosensis</name>
    <dbReference type="NCBI Taxonomy" id="1128677"/>
    <lineage>
        <taxon>Bacteria</taxon>
        <taxon>Bacillati</taxon>
        <taxon>Actinomycetota</taxon>
        <taxon>Actinomycetes</taxon>
        <taxon>Pseudonocardiales</taxon>
        <taxon>Pseudonocardiaceae</taxon>
        <taxon>Saccharomonospora</taxon>
    </lineage>
</organism>
<dbReference type="AlphaFoldDB" id="A0A7X5USP7"/>
<dbReference type="Proteomes" id="UP000545493">
    <property type="component" value="Unassembled WGS sequence"/>
</dbReference>
<comment type="caution">
    <text evidence="1">The sequence shown here is derived from an EMBL/GenBank/DDBJ whole genome shotgun (WGS) entry which is preliminary data.</text>
</comment>
<dbReference type="GO" id="GO:0003746">
    <property type="term" value="F:translation elongation factor activity"/>
    <property type="evidence" value="ECO:0007669"/>
    <property type="project" value="UniProtKB-KW"/>
</dbReference>
<dbReference type="RefSeq" id="WP_167172463.1">
    <property type="nucleotide sequence ID" value="NZ_JAAOYM010000001.1"/>
</dbReference>
<reference evidence="1 2" key="1">
    <citation type="submission" date="2020-03" db="EMBL/GenBank/DDBJ databases">
        <title>Sequencing the genomes of 1000 actinobacteria strains.</title>
        <authorList>
            <person name="Klenk H.-P."/>
        </authorList>
    </citation>
    <scope>NUCLEOTIDE SEQUENCE [LARGE SCALE GENOMIC DNA]</scope>
    <source>
        <strain evidence="1 2">DSM 45685</strain>
    </source>
</reference>
<protein>
    <submittedName>
        <fullName evidence="1">Transcription elongation factor Elf1</fullName>
    </submittedName>
</protein>
<gene>
    <name evidence="1" type="ORF">FHU38_003347</name>
</gene>
<sequence length="93" mass="10473">MNCPWCAFEGAPRSLHAHLADKHPDAVGTKERNGTQYYEVTCPVCGESYEHRVRKGTRDPRFLEEFGAEIRMVALDMLVHHLVAEHPAQQTGA</sequence>
<evidence type="ECO:0000313" key="1">
    <source>
        <dbReference type="EMBL" id="NIJ13003.1"/>
    </source>
</evidence>